<feature type="compositionally biased region" description="Low complexity" evidence="1">
    <location>
        <begin position="384"/>
        <end position="393"/>
    </location>
</feature>
<proteinExistence type="predicted"/>
<organism evidence="2 3">
    <name type="scientific">Psilocybe cf. subviscida</name>
    <dbReference type="NCBI Taxonomy" id="2480587"/>
    <lineage>
        <taxon>Eukaryota</taxon>
        <taxon>Fungi</taxon>
        <taxon>Dikarya</taxon>
        <taxon>Basidiomycota</taxon>
        <taxon>Agaricomycotina</taxon>
        <taxon>Agaricomycetes</taxon>
        <taxon>Agaricomycetidae</taxon>
        <taxon>Agaricales</taxon>
        <taxon>Agaricineae</taxon>
        <taxon>Strophariaceae</taxon>
        <taxon>Psilocybe</taxon>
    </lineage>
</organism>
<evidence type="ECO:0000313" key="3">
    <source>
        <dbReference type="Proteomes" id="UP000567179"/>
    </source>
</evidence>
<dbReference type="EMBL" id="JAACJJ010000043">
    <property type="protein sequence ID" value="KAF5315275.1"/>
    <property type="molecule type" value="Genomic_DNA"/>
</dbReference>
<gene>
    <name evidence="2" type="ORF">D9619_007568</name>
</gene>
<dbReference type="AlphaFoldDB" id="A0A8H5B1X7"/>
<dbReference type="OrthoDB" id="3041043at2759"/>
<feature type="region of interest" description="Disordered" evidence="1">
    <location>
        <begin position="377"/>
        <end position="419"/>
    </location>
</feature>
<reference evidence="2 3" key="1">
    <citation type="journal article" date="2020" name="ISME J.">
        <title>Uncovering the hidden diversity of litter-decomposition mechanisms in mushroom-forming fungi.</title>
        <authorList>
            <person name="Floudas D."/>
            <person name="Bentzer J."/>
            <person name="Ahren D."/>
            <person name="Johansson T."/>
            <person name="Persson P."/>
            <person name="Tunlid A."/>
        </authorList>
    </citation>
    <scope>NUCLEOTIDE SEQUENCE [LARGE SCALE GENOMIC DNA]</scope>
    <source>
        <strain evidence="2 3">CBS 101986</strain>
    </source>
</reference>
<sequence>MYMTQLSVFQTLPPTTDDAILDHLSITEIIRFGRTCSNAHVAVQSYIKRRFKLSDVLARFFKEQTQVEELRTLMSNTGMVISGSAALQLFQRNLYADSDLDLYTPLHNAQQIADWLISKGYTFVPSVQSLPTVETAISEAVSRHTTPPLIGATPSTRRGYLRAACILDFRATNPVRKIQLIASVRSVLELILGFHSTCVMNFITHEKAYCLFPRATLVERRALTYLNRTIGHESNRNAYVKWTARGFQLGDCLTQAEFDDPGSAFAPGMRFVGDSKRLVFPIHFLREDFTGQKEGTVEVNSFALEYNGTLEPVFNSCHVNLEGLRYPYVLTEDEAVFILQEVTPYGVVHLRQSNRTIADVGKVTFDLELKGLMTTLRNMDAESDPASDPPDSGSEPDEDDAEGDENNETHGELNGSCEP</sequence>
<evidence type="ECO:0000313" key="2">
    <source>
        <dbReference type="EMBL" id="KAF5315275.1"/>
    </source>
</evidence>
<evidence type="ECO:0000256" key="1">
    <source>
        <dbReference type="SAM" id="MobiDB-lite"/>
    </source>
</evidence>
<protein>
    <recommendedName>
        <fullName evidence="4">F-box domain-containing protein</fullName>
    </recommendedName>
</protein>
<evidence type="ECO:0008006" key="4">
    <source>
        <dbReference type="Google" id="ProtNLM"/>
    </source>
</evidence>
<feature type="compositionally biased region" description="Acidic residues" evidence="1">
    <location>
        <begin position="394"/>
        <end position="406"/>
    </location>
</feature>
<accession>A0A8H5B1X7</accession>
<dbReference type="Proteomes" id="UP000567179">
    <property type="component" value="Unassembled WGS sequence"/>
</dbReference>
<keyword evidence="3" id="KW-1185">Reference proteome</keyword>
<comment type="caution">
    <text evidence="2">The sequence shown here is derived from an EMBL/GenBank/DDBJ whole genome shotgun (WGS) entry which is preliminary data.</text>
</comment>
<name>A0A8H5B1X7_9AGAR</name>